<reference evidence="3 4" key="1">
    <citation type="submission" date="2015-07" db="EMBL/GenBank/DDBJ databases">
        <title>Genome sequencing of Kibdelosporangium phytohabitans.</title>
        <authorList>
            <person name="Qin S."/>
            <person name="Xing K."/>
        </authorList>
    </citation>
    <scope>NUCLEOTIDE SEQUENCE [LARGE SCALE GENOMIC DNA]</scope>
    <source>
        <strain evidence="3 4">KLBMP1111</strain>
    </source>
</reference>
<dbReference type="GO" id="GO:0016787">
    <property type="term" value="F:hydrolase activity"/>
    <property type="evidence" value="ECO:0007669"/>
    <property type="project" value="InterPro"/>
</dbReference>
<accession>A0A0N9HXK0</accession>
<dbReference type="Gene3D" id="3.20.20.140">
    <property type="entry name" value="Metal-dependent hydrolases"/>
    <property type="match status" value="1"/>
</dbReference>
<protein>
    <recommendedName>
        <fullName evidence="2">Amidohydrolase-related domain-containing protein</fullName>
    </recommendedName>
</protein>
<dbReference type="InterPro" id="IPR032466">
    <property type="entry name" value="Metal_Hydrolase"/>
</dbReference>
<dbReference type="OrthoDB" id="8673173at2"/>
<feature type="domain" description="Amidohydrolase-related" evidence="2">
    <location>
        <begin position="47"/>
        <end position="361"/>
    </location>
</feature>
<dbReference type="GO" id="GO:0005737">
    <property type="term" value="C:cytoplasm"/>
    <property type="evidence" value="ECO:0007669"/>
    <property type="project" value="TreeGrafter"/>
</dbReference>
<evidence type="ECO:0000259" key="2">
    <source>
        <dbReference type="Pfam" id="PF04909"/>
    </source>
</evidence>
<sequence length="370" mass="40037">MANTDKQHGVGRRGFLIATSAAVAAGSLGLPTPGAAATVDEGHRGRIDTHHHATPPAMQEWAVQQGLLPADRDRWPRWAKWDLDETLATMDAGGIAVGVASAPLPTAVVEGDPAVAQRAARVINEALAELARDHPARFGFLAYVPLPHIDVALSEIRYAFDQLDADGVLMMTHVGQTPETARYLGDPSFTRVFAELNERKAVILVHPDNLPGEHGRVIPGVDNYVADYMLATTRAALSMMTSKTLQQCPDLSVILSHGGGFLPYIGGRLELAGRLGEGPDVQSVRTALKRFYYDTAQPTSPYATPTLLHAVPPTHILYGSDWPATPAKEVAVTAAAFDRDPGLDRQLRDRINRSNALDLFPSIARRLRHR</sequence>
<dbReference type="RefSeq" id="WP_054293981.1">
    <property type="nucleotide sequence ID" value="NZ_CP012752.1"/>
</dbReference>
<dbReference type="Pfam" id="PF04909">
    <property type="entry name" value="Amidohydro_2"/>
    <property type="match status" value="1"/>
</dbReference>
<dbReference type="PANTHER" id="PTHR21240:SF28">
    <property type="entry name" value="ISO-OROTATE DECARBOXYLASE (EUROFUNG)"/>
    <property type="match status" value="1"/>
</dbReference>
<dbReference type="SUPFAM" id="SSF51556">
    <property type="entry name" value="Metallo-dependent hydrolases"/>
    <property type="match status" value="1"/>
</dbReference>
<dbReference type="GO" id="GO:0016831">
    <property type="term" value="F:carboxy-lyase activity"/>
    <property type="evidence" value="ECO:0007669"/>
    <property type="project" value="InterPro"/>
</dbReference>
<dbReference type="GO" id="GO:0019748">
    <property type="term" value="P:secondary metabolic process"/>
    <property type="evidence" value="ECO:0007669"/>
    <property type="project" value="TreeGrafter"/>
</dbReference>
<dbReference type="PROSITE" id="PS51318">
    <property type="entry name" value="TAT"/>
    <property type="match status" value="1"/>
</dbReference>
<organism evidence="3 4">
    <name type="scientific">Kibdelosporangium phytohabitans</name>
    <dbReference type="NCBI Taxonomy" id="860235"/>
    <lineage>
        <taxon>Bacteria</taxon>
        <taxon>Bacillati</taxon>
        <taxon>Actinomycetota</taxon>
        <taxon>Actinomycetes</taxon>
        <taxon>Pseudonocardiales</taxon>
        <taxon>Pseudonocardiaceae</taxon>
        <taxon>Kibdelosporangium</taxon>
    </lineage>
</organism>
<dbReference type="STRING" id="860235.AOZ06_39120"/>
<dbReference type="AlphaFoldDB" id="A0A0N9HXK0"/>
<name>A0A0N9HXK0_9PSEU</name>
<keyword evidence="1" id="KW-0456">Lyase</keyword>
<dbReference type="InterPro" id="IPR032465">
    <property type="entry name" value="ACMSD"/>
</dbReference>
<evidence type="ECO:0000313" key="4">
    <source>
        <dbReference type="Proteomes" id="UP000063699"/>
    </source>
</evidence>
<gene>
    <name evidence="3" type="ORF">AOZ06_39120</name>
</gene>
<evidence type="ECO:0000313" key="3">
    <source>
        <dbReference type="EMBL" id="ALG12085.1"/>
    </source>
</evidence>
<dbReference type="InterPro" id="IPR006311">
    <property type="entry name" value="TAT_signal"/>
</dbReference>
<proteinExistence type="predicted"/>
<keyword evidence="4" id="KW-1185">Reference proteome</keyword>
<evidence type="ECO:0000256" key="1">
    <source>
        <dbReference type="ARBA" id="ARBA00023239"/>
    </source>
</evidence>
<dbReference type="PANTHER" id="PTHR21240">
    <property type="entry name" value="2-AMINO-3-CARBOXYLMUCONATE-6-SEMIALDEHYDE DECARBOXYLASE"/>
    <property type="match status" value="1"/>
</dbReference>
<dbReference type="Proteomes" id="UP000063699">
    <property type="component" value="Chromosome"/>
</dbReference>
<dbReference type="EMBL" id="CP012752">
    <property type="protein sequence ID" value="ALG12085.1"/>
    <property type="molecule type" value="Genomic_DNA"/>
</dbReference>
<dbReference type="InterPro" id="IPR006680">
    <property type="entry name" value="Amidohydro-rel"/>
</dbReference>
<dbReference type="KEGG" id="kphy:AOZ06_39120"/>